<feature type="domain" description="Response regulatory" evidence="3">
    <location>
        <begin position="8"/>
        <end position="120"/>
    </location>
</feature>
<reference evidence="4 5" key="1">
    <citation type="submission" date="2019-02" db="EMBL/GenBank/DDBJ databases">
        <title>Emended description of the genus Rhodopseudomonas and description of Rhodopseudomonas albus sp. nov., a non-phototrophic, heavy-metal-tolerant bacterium isolated from garden soil.</title>
        <authorList>
            <person name="Bao Z."/>
            <person name="Cao W.W."/>
            <person name="Sato Y."/>
            <person name="Nishizawa T."/>
            <person name="Zhao J."/>
            <person name="Guo Y."/>
            <person name="Ohta H."/>
        </authorList>
    </citation>
    <scope>NUCLEOTIDE SEQUENCE [LARGE SCALE GENOMIC DNA]</scope>
    <source>
        <strain evidence="4 5">SK50-23</strain>
    </source>
</reference>
<accession>A0ABX8AFR3</accession>
<keyword evidence="5" id="KW-1185">Reference proteome</keyword>
<evidence type="ECO:0000313" key="5">
    <source>
        <dbReference type="Proteomes" id="UP000682843"/>
    </source>
</evidence>
<evidence type="ECO:0000256" key="2">
    <source>
        <dbReference type="PROSITE-ProRule" id="PRU00169"/>
    </source>
</evidence>
<dbReference type="InterPro" id="IPR050595">
    <property type="entry name" value="Bact_response_regulator"/>
</dbReference>
<feature type="modified residue" description="4-aspartylphosphate" evidence="2">
    <location>
        <position position="59"/>
    </location>
</feature>
<dbReference type="SMART" id="SM00448">
    <property type="entry name" value="REC"/>
    <property type="match status" value="1"/>
</dbReference>
<protein>
    <submittedName>
        <fullName evidence="4">Response regulator</fullName>
    </submittedName>
</protein>
<name>A0ABX8AFR3_9BRAD</name>
<evidence type="ECO:0000256" key="1">
    <source>
        <dbReference type="ARBA" id="ARBA00022553"/>
    </source>
</evidence>
<dbReference type="InterPro" id="IPR001789">
    <property type="entry name" value="Sig_transdc_resp-reg_receiver"/>
</dbReference>
<evidence type="ECO:0000313" key="4">
    <source>
        <dbReference type="EMBL" id="QUS42538.1"/>
    </source>
</evidence>
<proteinExistence type="predicted"/>
<dbReference type="SUPFAM" id="SSF52172">
    <property type="entry name" value="CheY-like"/>
    <property type="match status" value="1"/>
</dbReference>
<evidence type="ECO:0000259" key="3">
    <source>
        <dbReference type="PROSITE" id="PS50110"/>
    </source>
</evidence>
<dbReference type="Pfam" id="PF00072">
    <property type="entry name" value="Response_reg"/>
    <property type="match status" value="1"/>
</dbReference>
<dbReference type="PANTHER" id="PTHR44591:SF21">
    <property type="entry name" value="TWO-COMPONENT RESPONSE REGULATOR"/>
    <property type="match status" value="1"/>
</dbReference>
<dbReference type="PANTHER" id="PTHR44591">
    <property type="entry name" value="STRESS RESPONSE REGULATOR PROTEIN 1"/>
    <property type="match status" value="1"/>
</dbReference>
<keyword evidence="1 2" id="KW-0597">Phosphoprotein</keyword>
<dbReference type="InterPro" id="IPR011006">
    <property type="entry name" value="CheY-like_superfamily"/>
</dbReference>
<gene>
    <name evidence="4" type="ORF">RPMA_22695</name>
</gene>
<dbReference type="Gene3D" id="3.40.50.2300">
    <property type="match status" value="1"/>
</dbReference>
<dbReference type="Proteomes" id="UP000682843">
    <property type="component" value="Chromosome"/>
</dbReference>
<dbReference type="PROSITE" id="PS50110">
    <property type="entry name" value="RESPONSE_REGULATORY"/>
    <property type="match status" value="1"/>
</dbReference>
<sequence length="121" mass="13300">MGYAYRSTALVVENDESQRTLVSVLLEESEMNVIECESAEAAVLVLEESGDSVSMVVTDVELAGMMDGIELAYLAKQRYPNMHVVVTSGAPRVRRLPDGTLFMAKPWSPIDLLRAAEQSLH</sequence>
<organism evidence="4 5">
    <name type="scientific">Tardiphaga alba</name>
    <dbReference type="NCBI Taxonomy" id="340268"/>
    <lineage>
        <taxon>Bacteria</taxon>
        <taxon>Pseudomonadati</taxon>
        <taxon>Pseudomonadota</taxon>
        <taxon>Alphaproteobacteria</taxon>
        <taxon>Hyphomicrobiales</taxon>
        <taxon>Nitrobacteraceae</taxon>
        <taxon>Tardiphaga</taxon>
    </lineage>
</organism>
<dbReference type="EMBL" id="CP036498">
    <property type="protein sequence ID" value="QUS42538.1"/>
    <property type="molecule type" value="Genomic_DNA"/>
</dbReference>